<protein>
    <recommendedName>
        <fullName evidence="5">Sensor domain-containing protein</fullName>
    </recommendedName>
</protein>
<comment type="caution">
    <text evidence="3">The sequence shown here is derived from an EMBL/GenBank/DDBJ whole genome shotgun (WGS) entry which is preliminary data.</text>
</comment>
<name>A0A9P7FTQ5_9AGAR</name>
<feature type="compositionally biased region" description="Polar residues" evidence="1">
    <location>
        <begin position="43"/>
        <end position="52"/>
    </location>
</feature>
<organism evidence="3 4">
    <name type="scientific">Sphagnurus paluster</name>
    <dbReference type="NCBI Taxonomy" id="117069"/>
    <lineage>
        <taxon>Eukaryota</taxon>
        <taxon>Fungi</taxon>
        <taxon>Dikarya</taxon>
        <taxon>Basidiomycota</taxon>
        <taxon>Agaricomycotina</taxon>
        <taxon>Agaricomycetes</taxon>
        <taxon>Agaricomycetidae</taxon>
        <taxon>Agaricales</taxon>
        <taxon>Tricholomatineae</taxon>
        <taxon>Lyophyllaceae</taxon>
        <taxon>Sphagnurus</taxon>
    </lineage>
</organism>
<keyword evidence="4" id="KW-1185">Reference proteome</keyword>
<keyword evidence="2" id="KW-0472">Membrane</keyword>
<feature type="region of interest" description="Disordered" evidence="1">
    <location>
        <begin position="1"/>
        <end position="64"/>
    </location>
</feature>
<feature type="transmembrane region" description="Helical" evidence="2">
    <location>
        <begin position="170"/>
        <end position="195"/>
    </location>
</feature>
<evidence type="ECO:0008006" key="5">
    <source>
        <dbReference type="Google" id="ProtNLM"/>
    </source>
</evidence>
<dbReference type="Proteomes" id="UP000717328">
    <property type="component" value="Unassembled WGS sequence"/>
</dbReference>
<sequence length="350" mass="39053">MAVNDVENGSPPPDSSPIALDPPPPYPSRERRRASRGHRQVQRIHTQFSSTDSHSDQEGQHSPQVLLTPVTFTEEHEEREATEDSSFLAPRRLIGRPRSLSHASTASTAPSLAQTVISMFRTDDEYHFDGGGQIYLPLTMEEENARAVRRHEGAFARYFRPLGHKAYYRALFHLAVVNFPYALAAWVYLFVFTVAGTTLLMALPLGALLCFFNLIGARAFARGELALQSRFHGPLAYPAPYPPRPIFIRRREATSAEVEAGFAAAGDLVPERSFYKNAYAMFTDPTSYQALFYFLVIKPSITIIFSLMVIIFVLPALVLVFPAPAALRAVRRLGIWQANVAIEGLYLAVR</sequence>
<gene>
    <name evidence="3" type="ORF">H0H81_006509</name>
</gene>
<feature type="compositionally biased region" description="Pro residues" evidence="1">
    <location>
        <begin position="10"/>
        <end position="27"/>
    </location>
</feature>
<evidence type="ECO:0000313" key="4">
    <source>
        <dbReference type="Proteomes" id="UP000717328"/>
    </source>
</evidence>
<dbReference type="EMBL" id="JABCKI010005882">
    <property type="protein sequence ID" value="KAG5636889.1"/>
    <property type="molecule type" value="Genomic_DNA"/>
</dbReference>
<feature type="compositionally biased region" description="Basic residues" evidence="1">
    <location>
        <begin position="30"/>
        <end position="42"/>
    </location>
</feature>
<feature type="transmembrane region" description="Helical" evidence="2">
    <location>
        <begin position="303"/>
        <end position="327"/>
    </location>
</feature>
<keyword evidence="2" id="KW-0812">Transmembrane</keyword>
<evidence type="ECO:0000313" key="3">
    <source>
        <dbReference type="EMBL" id="KAG5636889.1"/>
    </source>
</evidence>
<feature type="transmembrane region" description="Helical" evidence="2">
    <location>
        <begin position="201"/>
        <end position="221"/>
    </location>
</feature>
<dbReference type="AlphaFoldDB" id="A0A9P7FTQ5"/>
<accession>A0A9P7FTQ5</accession>
<evidence type="ECO:0000256" key="1">
    <source>
        <dbReference type="SAM" id="MobiDB-lite"/>
    </source>
</evidence>
<dbReference type="OrthoDB" id="2576477at2759"/>
<evidence type="ECO:0000256" key="2">
    <source>
        <dbReference type="SAM" id="Phobius"/>
    </source>
</evidence>
<proteinExistence type="predicted"/>
<reference evidence="3" key="1">
    <citation type="submission" date="2021-02" db="EMBL/GenBank/DDBJ databases">
        <authorList>
            <person name="Nieuwenhuis M."/>
            <person name="Van De Peppel L.J.J."/>
        </authorList>
    </citation>
    <scope>NUCLEOTIDE SEQUENCE</scope>
    <source>
        <strain evidence="3">D49</strain>
    </source>
</reference>
<reference evidence="3" key="2">
    <citation type="submission" date="2021-10" db="EMBL/GenBank/DDBJ databases">
        <title>Phylogenomics reveals ancestral predisposition of the termite-cultivated fungus Termitomyces towards a domesticated lifestyle.</title>
        <authorList>
            <person name="Auxier B."/>
            <person name="Grum-Grzhimaylo A."/>
            <person name="Cardenas M.E."/>
            <person name="Lodge J.D."/>
            <person name="Laessoe T."/>
            <person name="Pedersen O."/>
            <person name="Smith M.E."/>
            <person name="Kuyper T.W."/>
            <person name="Franco-Molano E.A."/>
            <person name="Baroni T.J."/>
            <person name="Aanen D.K."/>
        </authorList>
    </citation>
    <scope>NUCLEOTIDE SEQUENCE</scope>
    <source>
        <strain evidence="3">D49</strain>
    </source>
</reference>
<keyword evidence="2" id="KW-1133">Transmembrane helix</keyword>